<dbReference type="PROSITE" id="PS51186">
    <property type="entry name" value="GNAT"/>
    <property type="match status" value="1"/>
</dbReference>
<comment type="caution">
    <text evidence="2">The sequence shown here is derived from an EMBL/GenBank/DDBJ whole genome shotgun (WGS) entry which is preliminary data.</text>
</comment>
<dbReference type="GO" id="GO:0016747">
    <property type="term" value="F:acyltransferase activity, transferring groups other than amino-acyl groups"/>
    <property type="evidence" value="ECO:0007669"/>
    <property type="project" value="InterPro"/>
</dbReference>
<proteinExistence type="predicted"/>
<evidence type="ECO:0000259" key="1">
    <source>
        <dbReference type="PROSITE" id="PS51186"/>
    </source>
</evidence>
<dbReference type="InterPro" id="IPR013653">
    <property type="entry name" value="GCN5-like_dom"/>
</dbReference>
<dbReference type="CDD" id="cd04301">
    <property type="entry name" value="NAT_SF"/>
    <property type="match status" value="1"/>
</dbReference>
<dbReference type="Gene3D" id="3.40.630.30">
    <property type="match status" value="1"/>
</dbReference>
<dbReference type="AlphaFoldDB" id="A0A926E0K8"/>
<accession>A0A926E0K8</accession>
<evidence type="ECO:0000313" key="3">
    <source>
        <dbReference type="Proteomes" id="UP000653127"/>
    </source>
</evidence>
<dbReference type="Pfam" id="PF08445">
    <property type="entry name" value="FR47"/>
    <property type="match status" value="1"/>
</dbReference>
<keyword evidence="3" id="KW-1185">Reference proteome</keyword>
<organism evidence="2 3">
    <name type="scientific">Ligaoa zhengdingensis</name>
    <dbReference type="NCBI Taxonomy" id="2763658"/>
    <lineage>
        <taxon>Bacteria</taxon>
        <taxon>Bacillati</taxon>
        <taxon>Bacillota</taxon>
        <taxon>Clostridia</taxon>
        <taxon>Eubacteriales</taxon>
        <taxon>Oscillospiraceae</taxon>
        <taxon>Ligaoa</taxon>
    </lineage>
</organism>
<protein>
    <submittedName>
        <fullName evidence="2">GNAT family N-acetyltransferase</fullName>
    </submittedName>
</protein>
<feature type="domain" description="N-acetyltransferase" evidence="1">
    <location>
        <begin position="152"/>
        <end position="281"/>
    </location>
</feature>
<name>A0A926E0K8_9FIRM</name>
<dbReference type="SUPFAM" id="SSF55729">
    <property type="entry name" value="Acyl-CoA N-acyltransferases (Nat)"/>
    <property type="match status" value="1"/>
</dbReference>
<dbReference type="Proteomes" id="UP000653127">
    <property type="component" value="Unassembled WGS sequence"/>
</dbReference>
<evidence type="ECO:0000313" key="2">
    <source>
        <dbReference type="EMBL" id="MBC8547408.1"/>
    </source>
</evidence>
<dbReference type="RefSeq" id="WP_249283452.1">
    <property type="nucleotide sequence ID" value="NZ_JACRST010000019.1"/>
</dbReference>
<dbReference type="InterPro" id="IPR000182">
    <property type="entry name" value="GNAT_dom"/>
</dbReference>
<sequence>MIRLLEDAPGWVFPARDNVYNARIATQFAAYRGRPDGPLLYEAQGGALLSLFDGVVTLDGLRFDPEELREFLQRCGCRTLVCSGRAAGALGLDAQAGPRYTVMRFDGPPPDEPAPPGVCRAPRLEEVYSLLLAVFDNMRGTAFEPWYCDLALKIRRGLAEVWMIAGDLGGGRAEAPSTTPAPLCGGYTPESGLDLPGNPPAVGRATAGIYYQNARTAVIGSVATRPDCRGRGYAGALVTGLTARVARAGKAPRIVCQNDNARRLYERLGYRAEAEYREINF</sequence>
<dbReference type="EMBL" id="JACRST010000019">
    <property type="protein sequence ID" value="MBC8547408.1"/>
    <property type="molecule type" value="Genomic_DNA"/>
</dbReference>
<reference evidence="2" key="1">
    <citation type="submission" date="2020-08" db="EMBL/GenBank/DDBJ databases">
        <title>Genome public.</title>
        <authorList>
            <person name="Liu C."/>
            <person name="Sun Q."/>
        </authorList>
    </citation>
    <scope>NUCLEOTIDE SEQUENCE</scope>
    <source>
        <strain evidence="2">NSJ-31</strain>
    </source>
</reference>
<gene>
    <name evidence="2" type="ORF">H8711_10775</name>
</gene>
<dbReference type="InterPro" id="IPR016181">
    <property type="entry name" value="Acyl_CoA_acyltransferase"/>
</dbReference>